<dbReference type="OrthoDB" id="1896086at2759"/>
<evidence type="ECO:0000259" key="7">
    <source>
        <dbReference type="Pfam" id="PF00082"/>
    </source>
</evidence>
<dbReference type="PRINTS" id="PR00723">
    <property type="entry name" value="SUBTILISIN"/>
</dbReference>
<dbReference type="PANTHER" id="PTHR43806:SF11">
    <property type="entry name" value="CEREVISIN-RELATED"/>
    <property type="match status" value="1"/>
</dbReference>
<reference evidence="8 9" key="1">
    <citation type="journal article" date="2019" name="PLoS ONE">
        <title>Comparative genome analysis indicates high evolutionary potential of pathogenicity genes in Colletotrichum tanaceti.</title>
        <authorList>
            <person name="Lelwala R.V."/>
            <person name="Korhonen P.K."/>
            <person name="Young N.D."/>
            <person name="Scott J.B."/>
            <person name="Ades P.A."/>
            <person name="Gasser R.B."/>
            <person name="Taylor P.W.J."/>
        </authorList>
    </citation>
    <scope>NUCLEOTIDE SEQUENCE [LARGE SCALE GENOMIC DNA]</scope>
    <source>
        <strain evidence="8">BRIP57314</strain>
    </source>
</reference>
<dbReference type="InterPro" id="IPR015500">
    <property type="entry name" value="Peptidase_S8_subtilisin-rel"/>
</dbReference>
<dbReference type="Proteomes" id="UP000310108">
    <property type="component" value="Unassembled WGS sequence"/>
</dbReference>
<feature type="signal peptide" evidence="6">
    <location>
        <begin position="1"/>
        <end position="21"/>
    </location>
</feature>
<dbReference type="Gene3D" id="3.40.50.200">
    <property type="entry name" value="Peptidase S8/S53 domain"/>
    <property type="match status" value="1"/>
</dbReference>
<dbReference type="InterPro" id="IPR000209">
    <property type="entry name" value="Peptidase_S8/S53_dom"/>
</dbReference>
<dbReference type="AlphaFoldDB" id="A0A4U6X1V1"/>
<feature type="region of interest" description="Disordered" evidence="5">
    <location>
        <begin position="114"/>
        <end position="137"/>
    </location>
</feature>
<dbReference type="PROSITE" id="PS51257">
    <property type="entry name" value="PROKAR_LIPOPROTEIN"/>
    <property type="match status" value="1"/>
</dbReference>
<dbReference type="Pfam" id="PF00082">
    <property type="entry name" value="Peptidase_S8"/>
    <property type="match status" value="1"/>
</dbReference>
<comment type="caution">
    <text evidence="8">The sequence shown here is derived from an EMBL/GenBank/DDBJ whole genome shotgun (WGS) entry which is preliminary data.</text>
</comment>
<keyword evidence="4" id="KW-0720">Serine protease</keyword>
<keyword evidence="6" id="KW-0732">Signal</keyword>
<evidence type="ECO:0000256" key="2">
    <source>
        <dbReference type="ARBA" id="ARBA00022670"/>
    </source>
</evidence>
<dbReference type="PANTHER" id="PTHR43806">
    <property type="entry name" value="PEPTIDASE S8"/>
    <property type="match status" value="1"/>
</dbReference>
<dbReference type="EMBL" id="PJEX01000559">
    <property type="protein sequence ID" value="TKW49362.1"/>
    <property type="molecule type" value="Genomic_DNA"/>
</dbReference>
<dbReference type="CDD" id="cd00306">
    <property type="entry name" value="Peptidases_S8_S53"/>
    <property type="match status" value="1"/>
</dbReference>
<evidence type="ECO:0000256" key="4">
    <source>
        <dbReference type="ARBA" id="ARBA00022825"/>
    </source>
</evidence>
<dbReference type="STRING" id="1306861.A0A4U6X1V1"/>
<dbReference type="SUPFAM" id="SSF52743">
    <property type="entry name" value="Subtilisin-like"/>
    <property type="match status" value="1"/>
</dbReference>
<sequence length="547" mass="59688">MTPFRFLALLVSSTFISACLSRVLTNSTSSTGAFEAKTLIWAKKGTSKEDAEGFHDALVGMVGDENQVESISDGDGVPCLWRAALTTAQIDEVGADRVVDYVGTDQKVLVENPDSATTTDNRQQLQKRAGLSQTPDDGWAPHIVDLRMLSTAPSQPLSDSYRYQEPAGKGITVYIIDSGSFNLEHTQFQTEDPTITRRILSNPIDPKEAERYDEWSNHGTRVASKAVGKTVGVAKLANLVVVRVPREPDVFDVIEAWDAVSEDIKKRNLQGKAVVSTSLHSKALIYDYLLSTRIAEKYRTTLHKIASMDIPIICSAGSYFDDTRPPTWPSHLRTHVPLVVVGAANTDGTLYPFSPGDASTYAVGQALCADFWTIPGGGLAPCVGIAFATPQIAGLAAYFLSQPLLREGGGLRKNSVAADMNALIRVSSYARGASVGHLTYPPVAWNLVKPWCNPWERKHRGEDPVPGQDAPACSPLEHVHDQRSLLRCDFCGYENRLAMGTAKECEADEARRYCEQTSGCQCKSHTTTFLSRVRPCFVSRGQSILGY</sequence>
<dbReference type="InterPro" id="IPR036852">
    <property type="entry name" value="Peptidase_S8/S53_dom_sf"/>
</dbReference>
<feature type="chain" id="PRO_5020516320" evidence="6">
    <location>
        <begin position="22"/>
        <end position="547"/>
    </location>
</feature>
<dbReference type="InterPro" id="IPR022398">
    <property type="entry name" value="Peptidase_S8_His-AS"/>
</dbReference>
<organism evidence="8 9">
    <name type="scientific">Colletotrichum tanaceti</name>
    <dbReference type="NCBI Taxonomy" id="1306861"/>
    <lineage>
        <taxon>Eukaryota</taxon>
        <taxon>Fungi</taxon>
        <taxon>Dikarya</taxon>
        <taxon>Ascomycota</taxon>
        <taxon>Pezizomycotina</taxon>
        <taxon>Sordariomycetes</taxon>
        <taxon>Hypocreomycetidae</taxon>
        <taxon>Glomerellales</taxon>
        <taxon>Glomerellaceae</taxon>
        <taxon>Colletotrichum</taxon>
        <taxon>Colletotrichum destructivum species complex</taxon>
    </lineage>
</organism>
<feature type="domain" description="Peptidase S8/S53" evidence="7">
    <location>
        <begin position="168"/>
        <end position="401"/>
    </location>
</feature>
<proteinExistence type="inferred from homology"/>
<feature type="compositionally biased region" description="Polar residues" evidence="5">
    <location>
        <begin position="114"/>
        <end position="135"/>
    </location>
</feature>
<evidence type="ECO:0000256" key="1">
    <source>
        <dbReference type="ARBA" id="ARBA00011073"/>
    </source>
</evidence>
<keyword evidence="3" id="KW-0378">Hydrolase</keyword>
<evidence type="ECO:0000256" key="3">
    <source>
        <dbReference type="ARBA" id="ARBA00022801"/>
    </source>
</evidence>
<gene>
    <name evidence="8" type="primary">psp3</name>
    <name evidence="8" type="ORF">CTA1_5846</name>
</gene>
<protein>
    <submittedName>
        <fullName evidence="8">Subtilase-type proteinase psp3</fullName>
    </submittedName>
</protein>
<evidence type="ECO:0000313" key="8">
    <source>
        <dbReference type="EMBL" id="TKW49362.1"/>
    </source>
</evidence>
<evidence type="ECO:0000256" key="6">
    <source>
        <dbReference type="SAM" id="SignalP"/>
    </source>
</evidence>
<dbReference type="InterPro" id="IPR050131">
    <property type="entry name" value="Peptidase_S8_subtilisin-like"/>
</dbReference>
<keyword evidence="2" id="KW-0645">Protease</keyword>
<dbReference type="GO" id="GO:0004252">
    <property type="term" value="F:serine-type endopeptidase activity"/>
    <property type="evidence" value="ECO:0007669"/>
    <property type="project" value="InterPro"/>
</dbReference>
<dbReference type="PROSITE" id="PS00137">
    <property type="entry name" value="SUBTILASE_HIS"/>
    <property type="match status" value="1"/>
</dbReference>
<evidence type="ECO:0000313" key="9">
    <source>
        <dbReference type="Proteomes" id="UP000310108"/>
    </source>
</evidence>
<accession>A0A4U6X1V1</accession>
<evidence type="ECO:0000256" key="5">
    <source>
        <dbReference type="SAM" id="MobiDB-lite"/>
    </source>
</evidence>
<comment type="similarity">
    <text evidence="1">Belongs to the peptidase S8 family.</text>
</comment>
<dbReference type="GO" id="GO:0006508">
    <property type="term" value="P:proteolysis"/>
    <property type="evidence" value="ECO:0007669"/>
    <property type="project" value="UniProtKB-KW"/>
</dbReference>
<keyword evidence="9" id="KW-1185">Reference proteome</keyword>
<name>A0A4U6X1V1_9PEZI</name>